<keyword evidence="2" id="KW-1185">Reference proteome</keyword>
<proteinExistence type="predicted"/>
<evidence type="ECO:0000313" key="1">
    <source>
        <dbReference type="EMBL" id="RKH31991.1"/>
    </source>
</evidence>
<feature type="non-terminal residue" evidence="1">
    <location>
        <position position="1"/>
    </location>
</feature>
<gene>
    <name evidence="1" type="ORF">D7V93_44270</name>
</gene>
<comment type="caution">
    <text evidence="1">The sequence shown here is derived from an EMBL/GenBank/DDBJ whole genome shotgun (WGS) entry which is preliminary data.</text>
</comment>
<accession>A0A3A8MQM0</accession>
<name>A0A3A8MQM0_9BACT</name>
<dbReference type="RefSeq" id="WP_208723400.1">
    <property type="nucleotide sequence ID" value="NZ_RAWB01001223.1"/>
</dbReference>
<sequence>ARLLACRSDAVWITPERAAGDDLAHGQLARLDTATSGTKEPVGLLRRSVATPSELASAFMELLTELAQTPI</sequence>
<evidence type="ECO:0000313" key="2">
    <source>
        <dbReference type="Proteomes" id="UP000272888"/>
    </source>
</evidence>
<protein>
    <submittedName>
        <fullName evidence="1">LysR family transcriptional regulator</fullName>
    </submittedName>
</protein>
<organism evidence="1 2">
    <name type="scientific">Corallococcus llansteffanensis</name>
    <dbReference type="NCBI Taxonomy" id="2316731"/>
    <lineage>
        <taxon>Bacteria</taxon>
        <taxon>Pseudomonadati</taxon>
        <taxon>Myxococcota</taxon>
        <taxon>Myxococcia</taxon>
        <taxon>Myxococcales</taxon>
        <taxon>Cystobacterineae</taxon>
        <taxon>Myxococcaceae</taxon>
        <taxon>Corallococcus</taxon>
    </lineage>
</organism>
<dbReference type="AlphaFoldDB" id="A0A3A8MQM0"/>
<reference evidence="2" key="1">
    <citation type="submission" date="2018-09" db="EMBL/GenBank/DDBJ databases">
        <authorList>
            <person name="Livingstone P.G."/>
            <person name="Whitworth D.E."/>
        </authorList>
    </citation>
    <scope>NUCLEOTIDE SEQUENCE [LARGE SCALE GENOMIC DNA]</scope>
    <source>
        <strain evidence="2">CA051B</strain>
    </source>
</reference>
<dbReference type="SUPFAM" id="SSF53850">
    <property type="entry name" value="Periplasmic binding protein-like II"/>
    <property type="match status" value="1"/>
</dbReference>
<dbReference type="EMBL" id="RAWB01001223">
    <property type="protein sequence ID" value="RKH31991.1"/>
    <property type="molecule type" value="Genomic_DNA"/>
</dbReference>
<dbReference type="Proteomes" id="UP000272888">
    <property type="component" value="Unassembled WGS sequence"/>
</dbReference>